<dbReference type="Pfam" id="PF06523">
    <property type="entry name" value="DUF1106"/>
    <property type="match status" value="1"/>
</dbReference>
<gene>
    <name evidence="1" type="ORF">EI538_09320</name>
</gene>
<evidence type="ECO:0000313" key="1">
    <source>
        <dbReference type="EMBL" id="RXQ35769.1"/>
    </source>
</evidence>
<dbReference type="EMBL" id="RSEO01000007">
    <property type="protein sequence ID" value="RXQ35769.1"/>
    <property type="molecule type" value="Genomic_DNA"/>
</dbReference>
<evidence type="ECO:0000313" key="2">
    <source>
        <dbReference type="Proteomes" id="UP000290660"/>
    </source>
</evidence>
<comment type="caution">
    <text evidence="1">The sequence shown here is derived from an EMBL/GenBank/DDBJ whole genome shotgun (WGS) entry which is preliminary data.</text>
</comment>
<organism evidence="1 2">
    <name type="scientific">Salmonella enterica</name>
    <name type="common">Salmonella choleraesuis</name>
    <dbReference type="NCBI Taxonomy" id="28901"/>
    <lineage>
        <taxon>Bacteria</taxon>
        <taxon>Pseudomonadati</taxon>
        <taxon>Pseudomonadota</taxon>
        <taxon>Gammaproteobacteria</taxon>
        <taxon>Enterobacterales</taxon>
        <taxon>Enterobacteriaceae</taxon>
        <taxon>Salmonella</taxon>
    </lineage>
</organism>
<dbReference type="InterPro" id="IPR009490">
    <property type="entry name" value="DUF1106"/>
</dbReference>
<accession>A0A3V8I8L7</accession>
<reference evidence="1 2" key="1">
    <citation type="submission" date="2018-12" db="EMBL/GenBank/DDBJ databases">
        <title>Identification of serotype of rogose Salmonella by whole genome sequencing.</title>
        <authorList>
            <person name="Sacchi C.T."/>
            <person name="Goncalves C.R."/>
            <person name="Tiba-Casas M.R."/>
        </authorList>
    </citation>
    <scope>NUCLEOTIDE SEQUENCE [LARGE SCALE GENOMIC DNA]</scope>
    <source>
        <strain evidence="1 2">169_17</strain>
    </source>
</reference>
<dbReference type="AlphaFoldDB" id="A0A3V8I8L7"/>
<protein>
    <submittedName>
        <fullName evidence="1">DUF1106 domain-containing protein</fullName>
    </submittedName>
</protein>
<proteinExistence type="predicted"/>
<name>A0A3V8I8L7_SALER</name>
<dbReference type="Proteomes" id="UP000290660">
    <property type="component" value="Unassembled WGS sequence"/>
</dbReference>
<sequence length="140" mass="16862">MNNTVITQKNSIMTSVTPCEFNVDDREKHFHEMLNKCKWYEPDVVFLKLVELWKNKFYSPYLLRRFMLQKQRSFSLINGRLHGIILRIDTDGNNILLSLILNPNNIYHSLLYYREREISERLNQLFPLDNIIFSVTYETK</sequence>